<gene>
    <name evidence="4" type="ordered locus">Acid_5705</name>
</gene>
<evidence type="ECO:0000259" key="3">
    <source>
        <dbReference type="PROSITE" id="PS50222"/>
    </source>
</evidence>
<dbReference type="GO" id="GO:0015627">
    <property type="term" value="C:type II protein secretion system complex"/>
    <property type="evidence" value="ECO:0007669"/>
    <property type="project" value="InterPro"/>
</dbReference>
<dbReference type="eggNOG" id="COG4968">
    <property type="taxonomic scope" value="Bacteria"/>
</dbReference>
<feature type="transmembrane region" description="Helical" evidence="2">
    <location>
        <begin position="12"/>
        <end position="30"/>
    </location>
</feature>
<dbReference type="PANTHER" id="PTHR30093:SF2">
    <property type="entry name" value="TYPE II SECRETION SYSTEM PROTEIN H"/>
    <property type="match status" value="1"/>
</dbReference>
<dbReference type="GO" id="GO:0005509">
    <property type="term" value="F:calcium ion binding"/>
    <property type="evidence" value="ECO:0007669"/>
    <property type="project" value="InterPro"/>
</dbReference>
<keyword evidence="2" id="KW-1133">Transmembrane helix</keyword>
<dbReference type="HOGENOM" id="CLU_966116_0_0_0"/>
<keyword evidence="2" id="KW-0812">Transmembrane</keyword>
<name>Q01UL8_SOLUE</name>
<dbReference type="InterPro" id="IPR018247">
    <property type="entry name" value="EF_Hand_1_Ca_BS"/>
</dbReference>
<dbReference type="InterPro" id="IPR002048">
    <property type="entry name" value="EF_hand_dom"/>
</dbReference>
<dbReference type="NCBIfam" id="TIGR02532">
    <property type="entry name" value="IV_pilin_GFxxxE"/>
    <property type="match status" value="1"/>
</dbReference>
<dbReference type="AlphaFoldDB" id="Q01UL8"/>
<dbReference type="InterPro" id="IPR045584">
    <property type="entry name" value="Pilin-like"/>
</dbReference>
<dbReference type="InParanoid" id="Q01UL8"/>
<dbReference type="GO" id="GO:0043683">
    <property type="term" value="P:type IV pilus assembly"/>
    <property type="evidence" value="ECO:0007669"/>
    <property type="project" value="InterPro"/>
</dbReference>
<dbReference type="KEGG" id="sus:Acid_5705"/>
<reference evidence="4" key="1">
    <citation type="submission" date="2006-10" db="EMBL/GenBank/DDBJ databases">
        <title>Complete sequence of Solibacter usitatus Ellin6076.</title>
        <authorList>
            <consortium name="US DOE Joint Genome Institute"/>
            <person name="Copeland A."/>
            <person name="Lucas S."/>
            <person name="Lapidus A."/>
            <person name="Barry K."/>
            <person name="Detter J.C."/>
            <person name="Glavina del Rio T."/>
            <person name="Hammon N."/>
            <person name="Israni S."/>
            <person name="Dalin E."/>
            <person name="Tice H."/>
            <person name="Pitluck S."/>
            <person name="Thompson L.S."/>
            <person name="Brettin T."/>
            <person name="Bruce D."/>
            <person name="Han C."/>
            <person name="Tapia R."/>
            <person name="Gilna P."/>
            <person name="Schmutz J."/>
            <person name="Larimer F."/>
            <person name="Land M."/>
            <person name="Hauser L."/>
            <person name="Kyrpides N."/>
            <person name="Mikhailova N."/>
            <person name="Janssen P.H."/>
            <person name="Kuske C.R."/>
            <person name="Richardson P."/>
        </authorList>
    </citation>
    <scope>NUCLEOTIDE SEQUENCE</scope>
    <source>
        <strain evidence="4">Ellin6076</strain>
    </source>
</reference>
<dbReference type="EMBL" id="CP000473">
    <property type="protein sequence ID" value="ABJ86652.1"/>
    <property type="molecule type" value="Genomic_DNA"/>
</dbReference>
<dbReference type="InterPro" id="IPR000983">
    <property type="entry name" value="Bac_GSPG_pilin"/>
</dbReference>
<dbReference type="InterPro" id="IPR031982">
    <property type="entry name" value="PilE-like"/>
</dbReference>
<evidence type="ECO:0000313" key="4">
    <source>
        <dbReference type="EMBL" id="ABJ86652.1"/>
    </source>
</evidence>
<organism evidence="4">
    <name type="scientific">Solibacter usitatus (strain Ellin6076)</name>
    <dbReference type="NCBI Taxonomy" id="234267"/>
    <lineage>
        <taxon>Bacteria</taxon>
        <taxon>Pseudomonadati</taxon>
        <taxon>Acidobacteriota</taxon>
        <taxon>Terriglobia</taxon>
        <taxon>Bryobacterales</taxon>
        <taxon>Solibacteraceae</taxon>
        <taxon>Candidatus Solibacter</taxon>
    </lineage>
</organism>
<evidence type="ECO:0000256" key="2">
    <source>
        <dbReference type="SAM" id="Phobius"/>
    </source>
</evidence>
<evidence type="ECO:0000256" key="1">
    <source>
        <dbReference type="ARBA" id="ARBA00022481"/>
    </source>
</evidence>
<proteinExistence type="predicted"/>
<dbReference type="PROSITE" id="PS50222">
    <property type="entry name" value="EF_HAND_2"/>
    <property type="match status" value="1"/>
</dbReference>
<dbReference type="STRING" id="234267.Acid_5705"/>
<dbReference type="GO" id="GO:0015628">
    <property type="term" value="P:protein secretion by the type II secretion system"/>
    <property type="evidence" value="ECO:0007669"/>
    <property type="project" value="InterPro"/>
</dbReference>
<dbReference type="Gene3D" id="3.30.700.10">
    <property type="entry name" value="Glycoprotein, Type 4 Pilin"/>
    <property type="match status" value="1"/>
</dbReference>
<keyword evidence="1" id="KW-0488">Methylation</keyword>
<dbReference type="Pfam" id="PF16732">
    <property type="entry name" value="ComP_DUS"/>
    <property type="match status" value="1"/>
</dbReference>
<dbReference type="PANTHER" id="PTHR30093">
    <property type="entry name" value="GENERAL SECRETION PATHWAY PROTEIN G"/>
    <property type="match status" value="1"/>
</dbReference>
<dbReference type="SUPFAM" id="SSF54523">
    <property type="entry name" value="Pili subunits"/>
    <property type="match status" value="1"/>
</dbReference>
<dbReference type="InterPro" id="IPR012902">
    <property type="entry name" value="N_methyl_site"/>
</dbReference>
<feature type="domain" description="EF-hand" evidence="3">
    <location>
        <begin position="186"/>
        <end position="214"/>
    </location>
</feature>
<sequence>MRQVRGFTLIELLVVIAIIGVLVGLLIPAVQQVRDAAARLQAQNDLVKIATAESAYFAQNHAYTGTLGALASFGLAAAIASGQTDGYNFSILSSSASAFLAQAAPQLPGQNAVDTCTINQSMKTPVCGATQAALDRERSMFLRIAALGGAQIGNLLLIQQQPVDTPNGVTPETIRAYLGRATTTSEVFHALDLNGDGKVTLSEILALGNPTTTANSANLFGNFFAMLSSELGVLPGENTLLPAVQLPQLGKFGVCGNGNPGEGNQALCPIFPEPNDVSSHRDAEGKDH</sequence>
<protein>
    <submittedName>
        <fullName evidence="4">Tfp pilus assembly protein PilE-like protein</fullName>
    </submittedName>
</protein>
<keyword evidence="2" id="KW-0472">Membrane</keyword>
<dbReference type="PRINTS" id="PR00813">
    <property type="entry name" value="BCTERIALGSPG"/>
</dbReference>
<accession>Q01UL8</accession>
<dbReference type="PROSITE" id="PS00018">
    <property type="entry name" value="EF_HAND_1"/>
    <property type="match status" value="1"/>
</dbReference>
<dbReference type="PROSITE" id="PS00409">
    <property type="entry name" value="PROKAR_NTER_METHYL"/>
    <property type="match status" value="1"/>
</dbReference>
<dbReference type="Pfam" id="PF07963">
    <property type="entry name" value="N_methyl"/>
    <property type="match status" value="1"/>
</dbReference>